<reference evidence="3" key="1">
    <citation type="submission" date="2014-11" db="EMBL/GenBank/DDBJ databases">
        <authorList>
            <person name="Otto D Thomas"/>
            <person name="Naeem Raeece"/>
        </authorList>
    </citation>
    <scope>NUCLEOTIDE SEQUENCE</scope>
</reference>
<sequence length="449" mass="49452">MILRKSRVNASAQEVLCFTLVVVALTASLVYFYATIGAPATGSLTAPAGTAGEQTITRSYLSSQPPDLSDTARRRSDLMRVLKHHGPVKQDSVLLDAPAAAGKVNDLLVANTVTFRSVDRLLWILLSSFQPGNTYVEAGTAEAPFGCFAALMNWRVFAFEANLWWREHLVCKDKAVFLEDNGQAELPLVVPPPGKMLWMNRGVSDKATVLQMSFDMVSGSDEIQFAGSASFGSVGGGEGGTWPKSQWKCASQLNEPSAPFYVKIGGDQDVTAWVPSDGDRCCMDKANQCFWFPTKASCEAALPTVTCNDPVVQKSFPVHVERLDQLVPADIPVSVLKLDVQGHELRAFRGANGFFESRKPEDKPLFLWFEFDPSALRKNGNDPAEVLRTVERWGYEVFDLANEGVARDRMKRPLEFKAFADSFQKGEYTNMVAQRVHWPVVDVASKLSI</sequence>
<evidence type="ECO:0000259" key="2">
    <source>
        <dbReference type="Pfam" id="PF05050"/>
    </source>
</evidence>
<gene>
    <name evidence="3" type="ORF">Cvel_27483</name>
</gene>
<accession>A0A0G4HH15</accession>
<dbReference type="AlphaFoldDB" id="A0A0G4HH15"/>
<keyword evidence="1" id="KW-0812">Transmembrane</keyword>
<keyword evidence="1" id="KW-0472">Membrane</keyword>
<dbReference type="Gene3D" id="3.40.50.150">
    <property type="entry name" value="Vaccinia Virus protein VP39"/>
    <property type="match status" value="1"/>
</dbReference>
<dbReference type="InterPro" id="IPR029063">
    <property type="entry name" value="SAM-dependent_MTases_sf"/>
</dbReference>
<proteinExistence type="predicted"/>
<feature type="domain" description="Methyltransferase FkbM" evidence="2">
    <location>
        <begin position="316"/>
        <end position="396"/>
    </location>
</feature>
<feature type="transmembrane region" description="Helical" evidence="1">
    <location>
        <begin position="12"/>
        <end position="34"/>
    </location>
</feature>
<dbReference type="VEuPathDB" id="CryptoDB:Cvel_27483"/>
<keyword evidence="1" id="KW-1133">Transmembrane helix</keyword>
<protein>
    <recommendedName>
        <fullName evidence="2">Methyltransferase FkbM domain-containing protein</fullName>
    </recommendedName>
</protein>
<organism evidence="3">
    <name type="scientific">Chromera velia CCMP2878</name>
    <dbReference type="NCBI Taxonomy" id="1169474"/>
    <lineage>
        <taxon>Eukaryota</taxon>
        <taxon>Sar</taxon>
        <taxon>Alveolata</taxon>
        <taxon>Colpodellida</taxon>
        <taxon>Chromeraceae</taxon>
        <taxon>Chromera</taxon>
    </lineage>
</organism>
<dbReference type="InterPro" id="IPR006342">
    <property type="entry name" value="FkbM_mtfrase"/>
</dbReference>
<dbReference type="SUPFAM" id="SSF53335">
    <property type="entry name" value="S-adenosyl-L-methionine-dependent methyltransferases"/>
    <property type="match status" value="1"/>
</dbReference>
<name>A0A0G4HH15_9ALVE</name>
<dbReference type="Pfam" id="PF05050">
    <property type="entry name" value="Methyltransf_21"/>
    <property type="match status" value="1"/>
</dbReference>
<evidence type="ECO:0000256" key="1">
    <source>
        <dbReference type="SAM" id="Phobius"/>
    </source>
</evidence>
<evidence type="ECO:0000313" key="3">
    <source>
        <dbReference type="EMBL" id="CEM43364.1"/>
    </source>
</evidence>
<dbReference type="EMBL" id="CDMZ01002668">
    <property type="protein sequence ID" value="CEM43364.1"/>
    <property type="molecule type" value="Genomic_DNA"/>
</dbReference>
<dbReference type="PhylomeDB" id="A0A0G4HH15"/>